<comment type="caution">
    <text evidence="2">The sequence shown here is derived from an EMBL/GenBank/DDBJ whole genome shotgun (WGS) entry which is preliminary data.</text>
</comment>
<evidence type="ECO:0000313" key="2">
    <source>
        <dbReference type="EMBL" id="KAA1257116.1"/>
    </source>
</evidence>
<feature type="transmembrane region" description="Helical" evidence="1">
    <location>
        <begin position="180"/>
        <end position="205"/>
    </location>
</feature>
<evidence type="ECO:0000313" key="3">
    <source>
        <dbReference type="Proteomes" id="UP000322699"/>
    </source>
</evidence>
<keyword evidence="1" id="KW-0812">Transmembrane</keyword>
<keyword evidence="1" id="KW-1133">Transmembrane helix</keyword>
<gene>
    <name evidence="2" type="ORF">LF1_55160</name>
</gene>
<feature type="transmembrane region" description="Helical" evidence="1">
    <location>
        <begin position="114"/>
        <end position="137"/>
    </location>
</feature>
<protein>
    <submittedName>
        <fullName evidence="2">Uncharacterized protein</fullName>
    </submittedName>
</protein>
<sequence length="231" mass="24404">MVLVAYLRLQSLLTQSILATCRRCFPLSRSMHAGGSRADLTAVRITIACTGVAAAHFPLCLHVNSRHLGDAYRYPTEIRSVNTIATNPYAPPPEHAVPDADSTTSIRTRVSRPATALIVMASIQSVFVAIYLVSAAVVVARGGSVSHDYVGLAIATIQLTGLVLISIGGAKLGFLESLTLARLGASLACIPFITPFVFVGIPFGVWSLRLLADPSVRAAFPDHSVQPNEGG</sequence>
<name>A0A5B1C9B6_9BACT</name>
<feature type="transmembrane region" description="Helical" evidence="1">
    <location>
        <begin position="149"/>
        <end position="168"/>
    </location>
</feature>
<keyword evidence="1" id="KW-0472">Membrane</keyword>
<accession>A0A5B1C9B6</accession>
<organism evidence="2 3">
    <name type="scientific">Rubripirellula obstinata</name>
    <dbReference type="NCBI Taxonomy" id="406547"/>
    <lineage>
        <taxon>Bacteria</taxon>
        <taxon>Pseudomonadati</taxon>
        <taxon>Planctomycetota</taxon>
        <taxon>Planctomycetia</taxon>
        <taxon>Pirellulales</taxon>
        <taxon>Pirellulaceae</taxon>
        <taxon>Rubripirellula</taxon>
    </lineage>
</organism>
<proteinExistence type="predicted"/>
<keyword evidence="3" id="KW-1185">Reference proteome</keyword>
<evidence type="ECO:0000256" key="1">
    <source>
        <dbReference type="SAM" id="Phobius"/>
    </source>
</evidence>
<dbReference type="Proteomes" id="UP000322699">
    <property type="component" value="Unassembled WGS sequence"/>
</dbReference>
<dbReference type="AlphaFoldDB" id="A0A5B1C9B6"/>
<reference evidence="2 3" key="1">
    <citation type="submission" date="2019-08" db="EMBL/GenBank/DDBJ databases">
        <title>Deep-cultivation of Planctomycetes and their phenomic and genomic characterization uncovers novel biology.</title>
        <authorList>
            <person name="Wiegand S."/>
            <person name="Jogler M."/>
            <person name="Boedeker C."/>
            <person name="Pinto D."/>
            <person name="Vollmers J."/>
            <person name="Rivas-Marin E."/>
            <person name="Kohn T."/>
            <person name="Peeters S.H."/>
            <person name="Heuer A."/>
            <person name="Rast P."/>
            <person name="Oberbeckmann S."/>
            <person name="Bunk B."/>
            <person name="Jeske O."/>
            <person name="Meyerdierks A."/>
            <person name="Storesund J.E."/>
            <person name="Kallscheuer N."/>
            <person name="Luecker S."/>
            <person name="Lage O.M."/>
            <person name="Pohl T."/>
            <person name="Merkel B.J."/>
            <person name="Hornburger P."/>
            <person name="Mueller R.-W."/>
            <person name="Bruemmer F."/>
            <person name="Labrenz M."/>
            <person name="Spormann A.M."/>
            <person name="Op Den Camp H."/>
            <person name="Overmann J."/>
            <person name="Amann R."/>
            <person name="Jetten M.S.M."/>
            <person name="Mascher T."/>
            <person name="Medema M.H."/>
            <person name="Devos D.P."/>
            <person name="Kaster A.-K."/>
            <person name="Ovreas L."/>
            <person name="Rohde M."/>
            <person name="Galperin M.Y."/>
            <person name="Jogler C."/>
        </authorList>
    </citation>
    <scope>NUCLEOTIDE SEQUENCE [LARGE SCALE GENOMIC DNA]</scope>
    <source>
        <strain evidence="2 3">LF1</strain>
    </source>
</reference>
<dbReference type="EMBL" id="VRLW01000004">
    <property type="protein sequence ID" value="KAA1257116.1"/>
    <property type="molecule type" value="Genomic_DNA"/>
</dbReference>